<evidence type="ECO:0000313" key="3">
    <source>
        <dbReference type="Proteomes" id="UP001158045"/>
    </source>
</evidence>
<dbReference type="EMBL" id="JARYZI010000007">
    <property type="protein sequence ID" value="MDH8678756.1"/>
    <property type="molecule type" value="Genomic_DNA"/>
</dbReference>
<gene>
    <name evidence="2" type="ORF">QE109_11390</name>
</gene>
<reference evidence="2 3" key="1">
    <citation type="submission" date="2023-04" db="EMBL/GenBank/DDBJ databases">
        <title>Fusibacter bizertensis strain WBS, isolated from littoral bottom sediments of the Arctic seas - biochemical and genomic analysis.</title>
        <authorList>
            <person name="Brioukhanov A.L."/>
        </authorList>
    </citation>
    <scope>NUCLEOTIDE SEQUENCE [LARGE SCALE GENOMIC DNA]</scope>
    <source>
        <strain evidence="2 3">WBS</strain>
    </source>
</reference>
<sequence length="143" mass="15377">MAKKEISEERKMLYYAGLGVMVVGFLFFLSGFLGVMNPETMLMSGSMGSFIAGPFIGIIMIGVGGFMRSVAARGVAGSGLVLDPEKAREDLSPWSSMAGGMLNDALEETSIGSKKEVIKVRCRNCSELNEEDAKFCKNCGEKL</sequence>
<keyword evidence="1" id="KW-0472">Membrane</keyword>
<name>A0ABT6NEC6_9FIRM</name>
<feature type="transmembrane region" description="Helical" evidence="1">
    <location>
        <begin position="12"/>
        <end position="35"/>
    </location>
</feature>
<accession>A0ABT6NEC6</accession>
<keyword evidence="1" id="KW-1133">Transmembrane helix</keyword>
<evidence type="ECO:0000256" key="1">
    <source>
        <dbReference type="SAM" id="Phobius"/>
    </source>
</evidence>
<proteinExistence type="predicted"/>
<dbReference type="Proteomes" id="UP001158045">
    <property type="component" value="Unassembled WGS sequence"/>
</dbReference>
<protein>
    <submittedName>
        <fullName evidence="2">Zinc ribbon domain-containing protein</fullName>
    </submittedName>
</protein>
<evidence type="ECO:0000313" key="2">
    <source>
        <dbReference type="EMBL" id="MDH8678756.1"/>
    </source>
</evidence>
<organism evidence="2 3">
    <name type="scientific">Fusibacter bizertensis</name>
    <dbReference type="NCBI Taxonomy" id="1488331"/>
    <lineage>
        <taxon>Bacteria</taxon>
        <taxon>Bacillati</taxon>
        <taxon>Bacillota</taxon>
        <taxon>Clostridia</taxon>
        <taxon>Eubacteriales</taxon>
        <taxon>Eubacteriales Family XII. Incertae Sedis</taxon>
        <taxon>Fusibacter</taxon>
    </lineage>
</organism>
<dbReference type="RefSeq" id="WP_281094647.1">
    <property type="nucleotide sequence ID" value="NZ_JARYZI010000007.1"/>
</dbReference>
<feature type="transmembrane region" description="Helical" evidence="1">
    <location>
        <begin position="47"/>
        <end position="67"/>
    </location>
</feature>
<keyword evidence="3" id="KW-1185">Reference proteome</keyword>
<keyword evidence="1" id="KW-0812">Transmembrane</keyword>
<comment type="caution">
    <text evidence="2">The sequence shown here is derived from an EMBL/GenBank/DDBJ whole genome shotgun (WGS) entry which is preliminary data.</text>
</comment>